<reference evidence="2" key="1">
    <citation type="submission" date="2023-03" db="EMBL/GenBank/DDBJ databases">
        <title>Chromosome-scale reference genome and RAD-based genetic map of yellow starthistle (Centaurea solstitialis) reveal putative structural variation and QTLs associated with invader traits.</title>
        <authorList>
            <person name="Reatini B."/>
            <person name="Cang F.A."/>
            <person name="Jiang Q."/>
            <person name="Mckibben M.T.W."/>
            <person name="Barker M.S."/>
            <person name="Rieseberg L.H."/>
            <person name="Dlugosch K.M."/>
        </authorList>
    </citation>
    <scope>NUCLEOTIDE SEQUENCE</scope>
    <source>
        <strain evidence="2">CAN-66</strain>
        <tissue evidence="2">Leaf</tissue>
    </source>
</reference>
<proteinExistence type="predicted"/>
<accession>A0AA38T204</accession>
<evidence type="ECO:0000256" key="1">
    <source>
        <dbReference type="SAM" id="Coils"/>
    </source>
</evidence>
<sequence length="388" mass="45415">MESTRSSRESIKSILIVAGIPLAFSAACSLVARIKDRKISPLQDQIQETESDEDNGDHINSTHDANDLKEQIFALRSKTEELQELEREIEHRFFRFIELKDQEHALMEAQNTLLLEKERSEFLEREVLSMEVESKKFDEMVMEYLKALEELESLRFENGFLRRKVKKMRGSMRKRDLKIEAQEEELKGKEKVIGEFEREVKEMRVTIGVLRDEKNEVLSKLEAAENLVSSKAEAERILVENHNQVVNELEKLQKDRIAEVKELIYLRWCHACLKHEIARRNQIEREQKLDDDKTVMEPHNDDGDIMHDSHHINGEVMHDLQNDGMTHHDERVFGPHEPQSKRRWLVKKLKKWVDGNEKHHEVKCFGSHSVIEEAEARHSAGRKSCSSA</sequence>
<feature type="coiled-coil region" evidence="1">
    <location>
        <begin position="179"/>
        <end position="227"/>
    </location>
</feature>
<dbReference type="PROSITE" id="PS51257">
    <property type="entry name" value="PROKAR_LIPOPROTEIN"/>
    <property type="match status" value="1"/>
</dbReference>
<evidence type="ECO:0000313" key="2">
    <source>
        <dbReference type="EMBL" id="KAJ9542723.1"/>
    </source>
</evidence>
<dbReference type="AlphaFoldDB" id="A0AA38T204"/>
<keyword evidence="1" id="KW-0175">Coiled coil</keyword>
<gene>
    <name evidence="2" type="ORF">OSB04_029229</name>
</gene>
<organism evidence="2 3">
    <name type="scientific">Centaurea solstitialis</name>
    <name type="common">yellow star-thistle</name>
    <dbReference type="NCBI Taxonomy" id="347529"/>
    <lineage>
        <taxon>Eukaryota</taxon>
        <taxon>Viridiplantae</taxon>
        <taxon>Streptophyta</taxon>
        <taxon>Embryophyta</taxon>
        <taxon>Tracheophyta</taxon>
        <taxon>Spermatophyta</taxon>
        <taxon>Magnoliopsida</taxon>
        <taxon>eudicotyledons</taxon>
        <taxon>Gunneridae</taxon>
        <taxon>Pentapetalae</taxon>
        <taxon>asterids</taxon>
        <taxon>campanulids</taxon>
        <taxon>Asterales</taxon>
        <taxon>Asteraceae</taxon>
        <taxon>Carduoideae</taxon>
        <taxon>Cardueae</taxon>
        <taxon>Centaureinae</taxon>
        <taxon>Centaurea</taxon>
    </lineage>
</organism>
<comment type="caution">
    <text evidence="2">The sequence shown here is derived from an EMBL/GenBank/DDBJ whole genome shotgun (WGS) entry which is preliminary data.</text>
</comment>
<evidence type="ECO:0008006" key="4">
    <source>
        <dbReference type="Google" id="ProtNLM"/>
    </source>
</evidence>
<evidence type="ECO:0000313" key="3">
    <source>
        <dbReference type="Proteomes" id="UP001172457"/>
    </source>
</evidence>
<dbReference type="Proteomes" id="UP001172457">
    <property type="component" value="Chromosome 7"/>
</dbReference>
<name>A0AA38T204_9ASTR</name>
<protein>
    <recommendedName>
        <fullName evidence="4">Protein CHUP1, chloroplastic</fullName>
    </recommendedName>
</protein>
<keyword evidence="3" id="KW-1185">Reference proteome</keyword>
<feature type="coiled-coil region" evidence="1">
    <location>
        <begin position="65"/>
        <end position="126"/>
    </location>
</feature>
<dbReference type="EMBL" id="JARYMX010000007">
    <property type="protein sequence ID" value="KAJ9542723.1"/>
    <property type="molecule type" value="Genomic_DNA"/>
</dbReference>